<dbReference type="HOGENOM" id="CLU_106514_2_1_11"/>
<reference evidence="1 2" key="1">
    <citation type="journal article" date="2011" name="Stand. Genomic Sci.">
        <title>High quality draft genome sequence of Segniliparus rugosus CDC 945(T)= (ATCC BAA-974(T)).</title>
        <authorList>
            <person name="Earl A.M."/>
            <person name="Desjardins C.A."/>
            <person name="Fitzgerald M.G."/>
            <person name="Arachchi H.M."/>
            <person name="Zeng Q."/>
            <person name="Mehta T."/>
            <person name="Griggs A."/>
            <person name="Birren B.W."/>
            <person name="Toney N.C."/>
            <person name="Carr J."/>
            <person name="Posey J."/>
            <person name="Butler W.R."/>
        </authorList>
    </citation>
    <scope>NUCLEOTIDE SEQUENCE [LARGE SCALE GENOMIC DNA]</scope>
    <source>
        <strain evidence="2">ATCC BAA-974 / DSM 45345 / CCUG 50838 / CIP 108380 / JCM 13579 / CDC 945</strain>
    </source>
</reference>
<sequence>MFRGQASVDIAAPAEVVYDLVADPANMSRLSPEARSVRWTGGHTSAEPGARFRGTNRSRGVWWPRTGVVTEAERGVVYAFKTERGRLFYDDFAVWRYEFERTGQSSVRVTESFVVDGARWLMALWTTMRRPQELQLGVEKTLDNLKRLAESNALPEGSL</sequence>
<dbReference type="OrthoDB" id="4618973at2"/>
<gene>
    <name evidence="1" type="ORF">HMPREF9336_01021</name>
</gene>
<dbReference type="CDD" id="cd07812">
    <property type="entry name" value="SRPBCC"/>
    <property type="match status" value="1"/>
</dbReference>
<comment type="caution">
    <text evidence="1">The sequence shown here is derived from an EMBL/GenBank/DDBJ whole genome shotgun (WGS) entry which is preliminary data.</text>
</comment>
<dbReference type="STRING" id="679197.HMPREF9336_01021"/>
<protein>
    <recommendedName>
        <fullName evidence="3">Polyketide cyclase / dehydrase and lipid transport</fullName>
    </recommendedName>
</protein>
<dbReference type="Proteomes" id="UP000004816">
    <property type="component" value="Unassembled WGS sequence"/>
</dbReference>
<name>E5XNJ2_SEGRC</name>
<dbReference type="SUPFAM" id="SSF55961">
    <property type="entry name" value="Bet v1-like"/>
    <property type="match status" value="1"/>
</dbReference>
<dbReference type="InterPro" id="IPR023393">
    <property type="entry name" value="START-like_dom_sf"/>
</dbReference>
<dbReference type="Gene3D" id="3.30.530.20">
    <property type="match status" value="1"/>
</dbReference>
<organism evidence="1 2">
    <name type="scientific">Segniliparus rugosus (strain ATCC BAA-974 / DSM 45345 / CCUG 50838 / CIP 108380 / JCM 13579 / CDC 945)</name>
    <dbReference type="NCBI Taxonomy" id="679197"/>
    <lineage>
        <taxon>Bacteria</taxon>
        <taxon>Bacillati</taxon>
        <taxon>Actinomycetota</taxon>
        <taxon>Actinomycetes</taxon>
        <taxon>Mycobacteriales</taxon>
        <taxon>Segniliparaceae</taxon>
        <taxon>Segniliparus</taxon>
    </lineage>
</organism>
<evidence type="ECO:0000313" key="1">
    <source>
        <dbReference type="EMBL" id="EFV14104.1"/>
    </source>
</evidence>
<dbReference type="InterPro" id="IPR019587">
    <property type="entry name" value="Polyketide_cyclase/dehydratase"/>
</dbReference>
<dbReference type="Pfam" id="PF10604">
    <property type="entry name" value="Polyketide_cyc2"/>
    <property type="match status" value="1"/>
</dbReference>
<dbReference type="eggNOG" id="COG3832">
    <property type="taxonomic scope" value="Bacteria"/>
</dbReference>
<evidence type="ECO:0000313" key="2">
    <source>
        <dbReference type="Proteomes" id="UP000004816"/>
    </source>
</evidence>
<dbReference type="RefSeq" id="WP_007468464.1">
    <property type="nucleotide sequence ID" value="NZ_KI391954.1"/>
</dbReference>
<dbReference type="AlphaFoldDB" id="E5XNJ2"/>
<dbReference type="EMBL" id="ACZI02000003">
    <property type="protein sequence ID" value="EFV14104.1"/>
    <property type="molecule type" value="Genomic_DNA"/>
</dbReference>
<proteinExistence type="predicted"/>
<keyword evidence="2" id="KW-1185">Reference proteome</keyword>
<evidence type="ECO:0008006" key="3">
    <source>
        <dbReference type="Google" id="ProtNLM"/>
    </source>
</evidence>
<accession>E5XNJ2</accession>